<evidence type="ECO:0000313" key="17">
    <source>
        <dbReference type="EMBL" id="OPC83926.1"/>
    </source>
</evidence>
<dbReference type="Pfam" id="PF07517">
    <property type="entry name" value="SecA_DEAD"/>
    <property type="match status" value="1"/>
</dbReference>
<dbReference type="PANTHER" id="PTHR30612">
    <property type="entry name" value="SECA INNER MEMBRANE COMPONENT OF SEC PROTEIN SECRETION SYSTEM"/>
    <property type="match status" value="1"/>
</dbReference>
<feature type="region of interest" description="Disordered" evidence="13">
    <location>
        <begin position="1"/>
        <end position="25"/>
    </location>
</feature>
<dbReference type="PROSITE" id="PS51196">
    <property type="entry name" value="SECA_MOTOR_DEAD"/>
    <property type="match status" value="1"/>
</dbReference>
<dbReference type="OrthoDB" id="9805579at2"/>
<dbReference type="InterPro" id="IPR014001">
    <property type="entry name" value="Helicase_ATP-bd"/>
</dbReference>
<feature type="domain" description="Helicase C-terminal" evidence="15">
    <location>
        <begin position="446"/>
        <end position="622"/>
    </location>
</feature>
<feature type="binding site" evidence="12">
    <location>
        <begin position="137"/>
        <end position="141"/>
    </location>
    <ligand>
        <name>ATP</name>
        <dbReference type="ChEBI" id="CHEBI:30616"/>
    </ligand>
</feature>
<comment type="function">
    <text evidence="12">Part of the Sec protein translocase complex. Interacts with the SecYEG preprotein conducting channel. Has a central role in coupling the hydrolysis of ATP to the transfer of proteins into and across the cell membrane, serving as an ATP-driven molecular motor driving the stepwise translocation of polypeptide chains across the membrane.</text>
</comment>
<dbReference type="InterPro" id="IPR020937">
    <property type="entry name" value="SecA_CS"/>
</dbReference>
<dbReference type="InterPro" id="IPR011116">
    <property type="entry name" value="SecA_Wing/Scaffold"/>
</dbReference>
<dbReference type="InterPro" id="IPR001650">
    <property type="entry name" value="Helicase_C-like"/>
</dbReference>
<evidence type="ECO:0000259" key="15">
    <source>
        <dbReference type="PROSITE" id="PS51194"/>
    </source>
</evidence>
<comment type="subcellular location">
    <subcellularLocation>
        <location evidence="12">Cell membrane</location>
        <topology evidence="12">Peripheral membrane protein</topology>
        <orientation evidence="12">Cytoplasmic side</orientation>
    </subcellularLocation>
    <subcellularLocation>
        <location evidence="12">Cytoplasm</location>
    </subcellularLocation>
    <subcellularLocation>
        <location evidence="1">Membrane</location>
        <topology evidence="1">Peripheral membrane protein</topology>
    </subcellularLocation>
    <text evidence="12">Distribution is 50-50.</text>
</comment>
<evidence type="ECO:0000256" key="10">
    <source>
        <dbReference type="ARBA" id="ARBA00023010"/>
    </source>
</evidence>
<evidence type="ECO:0000313" key="18">
    <source>
        <dbReference type="Proteomes" id="UP000190037"/>
    </source>
</evidence>
<dbReference type="SUPFAM" id="SSF81886">
    <property type="entry name" value="Helical scaffold and wing domains of SecA"/>
    <property type="match status" value="1"/>
</dbReference>
<dbReference type="InterPro" id="IPR014018">
    <property type="entry name" value="SecA_motor_DEAD"/>
</dbReference>
<evidence type="ECO:0000256" key="1">
    <source>
        <dbReference type="ARBA" id="ARBA00004170"/>
    </source>
</evidence>
<evidence type="ECO:0000256" key="8">
    <source>
        <dbReference type="ARBA" id="ARBA00022927"/>
    </source>
</evidence>
<dbReference type="GO" id="GO:0043952">
    <property type="term" value="P:protein transport by the Sec complex"/>
    <property type="evidence" value="ECO:0007669"/>
    <property type="project" value="TreeGrafter"/>
</dbReference>
<dbReference type="Pfam" id="PF01043">
    <property type="entry name" value="SecA_PP_bind"/>
    <property type="match status" value="1"/>
</dbReference>
<dbReference type="PROSITE" id="PS01312">
    <property type="entry name" value="SECA"/>
    <property type="match status" value="1"/>
</dbReference>
<dbReference type="InterPro" id="IPR044722">
    <property type="entry name" value="SecA_SF2_C"/>
</dbReference>
<dbReference type="Proteomes" id="UP000190037">
    <property type="component" value="Unassembled WGS sequence"/>
</dbReference>
<accession>A0A1T3P4A8</accession>
<dbReference type="InterPro" id="IPR000185">
    <property type="entry name" value="SecA"/>
</dbReference>
<feature type="region of interest" description="Disordered" evidence="13">
    <location>
        <begin position="59"/>
        <end position="85"/>
    </location>
</feature>
<dbReference type="GO" id="GO:0017038">
    <property type="term" value="P:protein import"/>
    <property type="evidence" value="ECO:0007669"/>
    <property type="project" value="InterPro"/>
</dbReference>
<dbReference type="SUPFAM" id="SSF52540">
    <property type="entry name" value="P-loop containing nucleoside triphosphate hydrolases"/>
    <property type="match status" value="2"/>
</dbReference>
<dbReference type="SMART" id="SM00958">
    <property type="entry name" value="SecA_PP_bind"/>
    <property type="match status" value="1"/>
</dbReference>
<dbReference type="GO" id="GO:0005829">
    <property type="term" value="C:cytosol"/>
    <property type="evidence" value="ECO:0007669"/>
    <property type="project" value="TreeGrafter"/>
</dbReference>
<dbReference type="InterPro" id="IPR011115">
    <property type="entry name" value="SecA_DEAD"/>
</dbReference>
<keyword evidence="9 12" id="KW-1278">Translocase</keyword>
<keyword evidence="7 12" id="KW-0067">ATP-binding</keyword>
<comment type="catalytic activity">
    <reaction evidence="12">
        <text>ATP + H2O + cellular proteinSide 1 = ADP + phosphate + cellular proteinSide 2.</text>
        <dbReference type="EC" id="7.4.2.8"/>
    </reaction>
</comment>
<evidence type="ECO:0000256" key="6">
    <source>
        <dbReference type="ARBA" id="ARBA00022741"/>
    </source>
</evidence>
<comment type="caution">
    <text evidence="17">The sequence shown here is derived from an EMBL/GenBank/DDBJ whole genome shotgun (WGS) entry which is preliminary data.</text>
</comment>
<dbReference type="NCBIfam" id="TIGR04221">
    <property type="entry name" value="SecA2_Mycobac"/>
    <property type="match status" value="1"/>
</dbReference>
<evidence type="ECO:0000256" key="2">
    <source>
        <dbReference type="ARBA" id="ARBA00007650"/>
    </source>
</evidence>
<feature type="binding site" evidence="12">
    <location>
        <position position="119"/>
    </location>
    <ligand>
        <name>ATP</name>
        <dbReference type="ChEBI" id="CHEBI:30616"/>
    </ligand>
</feature>
<proteinExistence type="inferred from homology"/>
<evidence type="ECO:0000256" key="9">
    <source>
        <dbReference type="ARBA" id="ARBA00022967"/>
    </source>
</evidence>
<dbReference type="GO" id="GO:0005886">
    <property type="term" value="C:plasma membrane"/>
    <property type="evidence" value="ECO:0007669"/>
    <property type="project" value="UniProtKB-SubCell"/>
</dbReference>
<protein>
    <recommendedName>
        <fullName evidence="12">Protein translocase subunit SecA</fullName>
        <ecNumber evidence="12">7.4.2.8</ecNumber>
    </recommendedName>
</protein>
<keyword evidence="10 12" id="KW-0811">Translocation</keyword>
<comment type="similarity">
    <text evidence="2 12">Belongs to the SecA family.</text>
</comment>
<feature type="domain" description="Helicase ATP-binding" evidence="14">
    <location>
        <begin position="121"/>
        <end position="280"/>
    </location>
</feature>
<evidence type="ECO:0000259" key="16">
    <source>
        <dbReference type="PROSITE" id="PS51196"/>
    </source>
</evidence>
<dbReference type="Gene3D" id="3.90.1440.10">
    <property type="entry name" value="SecA, preprotein cross-linking domain"/>
    <property type="match status" value="1"/>
</dbReference>
<evidence type="ECO:0000256" key="13">
    <source>
        <dbReference type="SAM" id="MobiDB-lite"/>
    </source>
</evidence>
<evidence type="ECO:0000256" key="3">
    <source>
        <dbReference type="ARBA" id="ARBA00022448"/>
    </source>
</evidence>
<dbReference type="GO" id="GO:0006605">
    <property type="term" value="P:protein targeting"/>
    <property type="evidence" value="ECO:0007669"/>
    <property type="project" value="UniProtKB-UniRule"/>
</dbReference>
<dbReference type="InterPro" id="IPR036266">
    <property type="entry name" value="SecA_Wing/Scaffold_sf"/>
</dbReference>
<dbReference type="EC" id="7.4.2.8" evidence="12"/>
<dbReference type="RefSeq" id="WP_078978221.1">
    <property type="nucleotide sequence ID" value="NZ_MWQN01000001.1"/>
</dbReference>
<keyword evidence="4 12" id="KW-1003">Cell membrane</keyword>
<comment type="subunit">
    <text evidence="12">Monomer and homodimer. Part of the essential Sec protein translocation apparatus which comprises SecA, SecYEG and auxiliary proteins SecDF. Other proteins may also be involved.</text>
</comment>
<dbReference type="STRING" id="159449.B4N89_25995"/>
<name>A0A1T3P4A8_9ACTN</name>
<dbReference type="PRINTS" id="PR00906">
    <property type="entry name" value="SECA"/>
</dbReference>
<dbReference type="PROSITE" id="PS51192">
    <property type="entry name" value="HELICASE_ATP_BIND_1"/>
    <property type="match status" value="1"/>
</dbReference>
<keyword evidence="5 12" id="KW-0963">Cytoplasm</keyword>
<dbReference type="SMART" id="SM00957">
    <property type="entry name" value="SecA_DEAD"/>
    <property type="match status" value="1"/>
</dbReference>
<organism evidence="17 18">
    <name type="scientific">Embleya scabrispora</name>
    <dbReference type="NCBI Taxonomy" id="159449"/>
    <lineage>
        <taxon>Bacteria</taxon>
        <taxon>Bacillati</taxon>
        <taxon>Actinomycetota</taxon>
        <taxon>Actinomycetes</taxon>
        <taxon>Kitasatosporales</taxon>
        <taxon>Streptomycetaceae</taxon>
        <taxon>Embleya</taxon>
    </lineage>
</organism>
<evidence type="ECO:0000256" key="11">
    <source>
        <dbReference type="ARBA" id="ARBA00023136"/>
    </source>
</evidence>
<keyword evidence="8 12" id="KW-0653">Protein transport</keyword>
<dbReference type="AlphaFoldDB" id="A0A1T3P4A8"/>
<dbReference type="InterPro" id="IPR036670">
    <property type="entry name" value="SecA_X-link_sf"/>
</dbReference>
<dbReference type="InterPro" id="IPR026389">
    <property type="entry name" value="SecA_Actinobact-type"/>
</dbReference>
<keyword evidence="3 12" id="KW-0813">Transport</keyword>
<dbReference type="InterPro" id="IPR011130">
    <property type="entry name" value="SecA_preprotein_X-link_dom"/>
</dbReference>
<dbReference type="SUPFAM" id="SSF81767">
    <property type="entry name" value="Pre-protein crosslinking domain of SecA"/>
    <property type="match status" value="1"/>
</dbReference>
<dbReference type="Gene3D" id="3.40.50.300">
    <property type="entry name" value="P-loop containing nucleotide triphosphate hydrolases"/>
    <property type="match status" value="3"/>
</dbReference>
<feature type="compositionally biased region" description="Low complexity" evidence="13">
    <location>
        <begin position="60"/>
        <end position="85"/>
    </location>
</feature>
<sequence length="807" mass="87395">MGSSGALTRSVRRFLGKPGTVTPTGLRPLVRRAADREAALRDLSDAELRAAAHTLRVRVGGAEPEPGAAAARSGGRFGRAARASGIPGTPWDDDAMVELCALGREAGRRALGERAYDVQLLGVLSLLRGTVVEMATGEGKTLVGALAAAAFALQGRRVHVLSVNDYLARRDAEWMGPVYDLLGVRASHVTQESTPAERRSAYGRDVVHVPVTEVGFDTLRDRLRTDVAELVLPAPDVAIVDEADAVLIDEARIPLVLAGGVAAGSDEAEAARVVADLVEGRHYEAASDAMTVQLTDTGVAEVERALGVDNLYARGMDTRLSQVNVALYARALLRRDVDYLVREGGIKLVDANRGRVAQRQRWPDGLHAAVEAKEGLTAGPRGEVLDQLIVQDLIGSYPTVAGMTGTAVIVSEQLREFYRLETGDLPPNLPCVRVDEPDRLYDDEETRDAALLALVERTHATGRPILIGTRDVAASERIGAALREAGLRCAVLNARDDSREAAIIAEAGAIGAITVSTQMAGRGTDIRLGGADKADHERVVELGGLLVVGVGRHHTRRLDDQLRGRAGRQGDPGTSVFLTSLDDESITRHTTEPPPRAARVEPDGRILDAAVRRYVEQAQRVAEGTLFDTHRTTWMYNQQLHLQRQEVLALRHEVLHDDAASVILSDLNPDRWAELLEEVGNPVLAEAARQLLLHALDRAWTDHLARTADLREGIHLRALARQNPIDAFHAETQRAFAPLLHKAQTTAANHLNTAKITKSGLDEKASNLTRPSTTWTYMVDDQPSQSLRDPFLTTITRKLLPTTTDND</sequence>
<feature type="domain" description="SecA family profile" evidence="16">
    <location>
        <begin position="8"/>
        <end position="607"/>
    </location>
</feature>
<evidence type="ECO:0000256" key="4">
    <source>
        <dbReference type="ARBA" id="ARBA00022475"/>
    </source>
</evidence>
<keyword evidence="18" id="KW-1185">Reference proteome</keyword>
<evidence type="ECO:0000256" key="12">
    <source>
        <dbReference type="HAMAP-Rule" id="MF_01382"/>
    </source>
</evidence>
<dbReference type="GO" id="GO:0031522">
    <property type="term" value="C:cell envelope Sec protein transport complex"/>
    <property type="evidence" value="ECO:0007669"/>
    <property type="project" value="TreeGrafter"/>
</dbReference>
<dbReference type="PANTHER" id="PTHR30612:SF0">
    <property type="entry name" value="CHLOROPLAST PROTEIN-TRANSPORTING ATPASE"/>
    <property type="match status" value="1"/>
</dbReference>
<evidence type="ECO:0000256" key="5">
    <source>
        <dbReference type="ARBA" id="ARBA00022490"/>
    </source>
</evidence>
<dbReference type="EMBL" id="MWQN01000001">
    <property type="protein sequence ID" value="OPC83926.1"/>
    <property type="molecule type" value="Genomic_DNA"/>
</dbReference>
<dbReference type="FunFam" id="3.40.50.300:FF:000429">
    <property type="entry name" value="Preprotein translocase subunit SecA"/>
    <property type="match status" value="1"/>
</dbReference>
<dbReference type="GO" id="GO:0005524">
    <property type="term" value="F:ATP binding"/>
    <property type="evidence" value="ECO:0007669"/>
    <property type="project" value="UniProtKB-UniRule"/>
</dbReference>
<evidence type="ECO:0000259" key="14">
    <source>
        <dbReference type="PROSITE" id="PS51192"/>
    </source>
</evidence>
<dbReference type="HAMAP" id="MF_01382">
    <property type="entry name" value="SecA"/>
    <property type="match status" value="1"/>
</dbReference>
<keyword evidence="6 12" id="KW-0547">Nucleotide-binding</keyword>
<evidence type="ECO:0000256" key="7">
    <source>
        <dbReference type="ARBA" id="ARBA00022840"/>
    </source>
</evidence>
<dbReference type="Pfam" id="PF07516">
    <property type="entry name" value="SecA_SW"/>
    <property type="match status" value="1"/>
</dbReference>
<keyword evidence="11 12" id="KW-0472">Membrane</keyword>
<dbReference type="GO" id="GO:0065002">
    <property type="term" value="P:intracellular protein transmembrane transport"/>
    <property type="evidence" value="ECO:0007669"/>
    <property type="project" value="UniProtKB-UniRule"/>
</dbReference>
<dbReference type="Gene3D" id="1.10.3060.10">
    <property type="entry name" value="Helical scaffold and wing domains of SecA"/>
    <property type="match status" value="2"/>
</dbReference>
<dbReference type="GO" id="GO:0008564">
    <property type="term" value="F:protein-exporting ATPase activity"/>
    <property type="evidence" value="ECO:0007669"/>
    <property type="project" value="UniProtKB-EC"/>
</dbReference>
<reference evidence="17 18" key="1">
    <citation type="submission" date="2017-03" db="EMBL/GenBank/DDBJ databases">
        <title>Draft genome sequence of Streptomyces scabrisporus NF3, endophyte isolated from Amphipterygium adstringens.</title>
        <authorList>
            <person name="Vazquez M."/>
            <person name="Ceapa C.D."/>
            <person name="Rodriguez Luna D."/>
            <person name="Sanchez Esquivel S."/>
        </authorList>
    </citation>
    <scope>NUCLEOTIDE SEQUENCE [LARGE SCALE GENOMIC DNA]</scope>
    <source>
        <strain evidence="17 18">NF3</strain>
    </source>
</reference>
<gene>
    <name evidence="12" type="primary">secA</name>
    <name evidence="17" type="ORF">B4N89_25995</name>
</gene>
<dbReference type="InterPro" id="IPR027417">
    <property type="entry name" value="P-loop_NTPase"/>
</dbReference>
<dbReference type="CDD" id="cd17928">
    <property type="entry name" value="DEXDc_SecA"/>
    <property type="match status" value="1"/>
</dbReference>
<dbReference type="PROSITE" id="PS51194">
    <property type="entry name" value="HELICASE_CTER"/>
    <property type="match status" value="1"/>
</dbReference>
<feature type="binding site" evidence="12">
    <location>
        <position position="525"/>
    </location>
    <ligand>
        <name>ATP</name>
        <dbReference type="ChEBI" id="CHEBI:30616"/>
    </ligand>
</feature>
<dbReference type="Pfam" id="PF21090">
    <property type="entry name" value="P-loop_SecA"/>
    <property type="match status" value="2"/>
</dbReference>